<evidence type="ECO:0000313" key="5">
    <source>
        <dbReference type="Proteomes" id="UP001464555"/>
    </source>
</evidence>
<dbReference type="Gene3D" id="2.60.40.10">
    <property type="entry name" value="Immunoglobulins"/>
    <property type="match status" value="3"/>
</dbReference>
<evidence type="ECO:0000256" key="1">
    <source>
        <dbReference type="ARBA" id="ARBA00022729"/>
    </source>
</evidence>
<accession>A0ABU9HRW5</accession>
<dbReference type="InterPro" id="IPR026444">
    <property type="entry name" value="Secre_tail"/>
</dbReference>
<dbReference type="SUPFAM" id="SSF49265">
    <property type="entry name" value="Fibronectin type III"/>
    <property type="match status" value="2"/>
</dbReference>
<organism evidence="4 5">
    <name type="scientific">Flavobacterium arundinis</name>
    <dbReference type="NCBI Taxonomy" id="3139143"/>
    <lineage>
        <taxon>Bacteria</taxon>
        <taxon>Pseudomonadati</taxon>
        <taxon>Bacteroidota</taxon>
        <taxon>Flavobacteriia</taxon>
        <taxon>Flavobacteriales</taxon>
        <taxon>Flavobacteriaceae</taxon>
        <taxon>Flavobacterium</taxon>
    </lineage>
</organism>
<feature type="transmembrane region" description="Helical" evidence="2">
    <location>
        <begin position="33"/>
        <end position="51"/>
    </location>
</feature>
<dbReference type="InterPro" id="IPR036116">
    <property type="entry name" value="FN3_sf"/>
</dbReference>
<reference evidence="4 5" key="1">
    <citation type="submission" date="2024-04" db="EMBL/GenBank/DDBJ databases">
        <title>Flavobacterium sp. DGU11 16S ribosomal RNA gene Genome sequencing and assembly.</title>
        <authorList>
            <person name="Park S."/>
        </authorList>
    </citation>
    <scope>NUCLEOTIDE SEQUENCE [LARGE SCALE GENOMIC DNA]</scope>
    <source>
        <strain evidence="4 5">DGU11</strain>
    </source>
</reference>
<dbReference type="Proteomes" id="UP001464555">
    <property type="component" value="Unassembled WGS sequence"/>
</dbReference>
<dbReference type="InterPro" id="IPR013783">
    <property type="entry name" value="Ig-like_fold"/>
</dbReference>
<proteinExistence type="predicted"/>
<sequence>MNQFYNSLWGVFTLNGKTREESSGRVYRRRPSYFAALAAVLMLFCVTGAFAQASDYTFTQTSGTFTPITGGTVVNTATGGTAMDSYSSPVQTMPTPFTFAGISYTTFYVTSNGQIQLGGASAPSTAEYRVISTSTGNNVFLAPFSGDLSVGPTGPGEIRWEQVGNEIVIQWKNFARYNKAETFNIQVRLNTVNGTIKFVYDGTPPYAATTDYQPQIGIKSSATNYLGLTVATAGSWNTPVEVRTGMTGTSIAAFNGAQGFTSGLTYNFTAPTCSAPSALTATLPTQNGITLGWTASVSSPASGYEYYISDTNTAPVAATAPTGTQATGTSVSAGSLNPSTIYYAWVRSACSGTDKSSWAGPVSFVTAQIPAPLPYTDGFEDANNWTLTNGTQANKWFVSNFVNNGGTKALYVSNSATGASNNYDNTTSVVHAYRDFSIPAGATIAQLDFDIKSGGESTYDYLRVWVVPTSYGPVAGTQTTVALGGAGTVMIADYQNLTNGAYLSKTFYVPVTPFAGQTARIIFEWVNDSGTRTQPAASIDNVVFKLPSCVPPASLVAAASPSGVALSWIAPATAPAGGYDIYYATTNTAPAPAAAASVNVPTGTTTTITTLNSDTVYYYWMRSVCSDSDKSGWVYGGSFMPDCAATTPTITQDFTSYTGAAPVPACWREAVGVLGTSVAVNNLTTGSAWTNENYNNFSGANGTAARVELYGTRNEWLISPGIDLGTTLDYQLEYAASVTQWSGSAAIDMGEKSVKVLISTDGGLTWAAANTLKTYNNTNAPIGGVNEVISLAAYTGVVKIAFYANSATTTQDLRFYIDNFRVRAIPQCFAPTNLATTTITKNTAGITWTASSPAPVNGYEYYVATTATAPTGATTASGSVAAGVVNASIPSLTPSTDYYVWVRANCNTDGQSEWIGPVSFKTLCDSYEITSTTPAARCGTGTVALNAVATGGVITWYDAAGAPLGTGSPFTTPSISATTTYYARAVQSTAGNGVIGTATTLTGDWDQPTAFNNRYASYKQQIIYTAQELLASGLTAGNITSMAFNIATLGSSANNTNFKVRIANTSLSSFANTTYATTGFSTVFGPVTYTHTASGWQTITFTTPYSWDGESNIIVEVSSQGIDSSNNSQTYYTSTTNPMVLSNISDLTATTGTASVQRLNTTFSGQVGCSSPKTAVVATVNTAPDFVISGNAVAICNGQTSSAITVTTGAADYDSYVWSPATGVSGNATSGWTFNPTATTTYTLTASQTTGAACTAVKTVVVTVNELPGAVTVTPPAGPVCTDSVVTLTASGGTTPGSVTIGTATTNTTNTEELTAFNNRRQNYKSQTIYTAAELHAAGLQAGNILSVTYNVFAVSATSVTNTNYTVKMGATTLTSFPNTTYLSEASFTTVYGPVTQTHTAGLNAITFTSPYPWDGVSNIVVSVSMAGVDGLYNAQTYYTDLGANTTLYNYDNLTATTGTTSTKRLNLGFGGFVGGPMTWTPATNLYTNAAATTAYVAGSDARTVYAKSSAVGTTTYTATATANSGCTATATVNVDVIDCGINWANLQWPASGTTTTCGDFTAYAQVYKAGVTEAPGANTSITAWIGFSATNTDPSTWAESDWHLATFNLQSGNNDEYMYTISGLPAGTYYYASRFRFLTGSNYYGGFSGGQWDGTTNVSGVLTVNGVAAPTATATLTLCNSGTVNDLQATGETGATIKWYAAATGGVALDNTTALTNGGTYYASQTVGGCEGTARTLVTVTLNTPAAPVAAASQTVCNSGTLASLNAVGGAGATISWYANATGGTALPLTTELTNGGVYYASATIAGCESTTRTMVTATVNTVAAPVAAASQTVCNSGTLASLNAVGGAGATISWYANATGGTALPLTTELTNGGVYYASATIAGCESTARTMVTATVNTVAAPVAAASQTVCGSGTLASLNAVGGAGATISWYADATGGTSLPLTTALTDGGVYYASATIAGCESAVRTMVTATVSVVAVPTFTLVQPTCTTATGTVTVTAPVGTEYTYSIDGTNFQASATFNGLAAGTYTVTAKNAADCTATSSVTINAAPDLPATPTVTLTQPTCTVATGTIEVTAPIADANTYSIDGTTFGPSSIFENVAPGTYTVTVKNSAGCTATASVTINAAPAGPDAPTGNATQEITVDNAADATIEDIVVTATGTVKWYANEEDALAGTDALAAGTQVEDGTTYYGTQTIGECESAPIAVTVDVLLGKTDFNMSALVYHPNPVKDVLNISYSSEISSVIVYDLLGQKVIAKQPGTNEVKLDMSGLADATYIVNITVGNTVKTIKVVKRQ</sequence>
<feature type="domain" description="Fibronectin type-III" evidence="3">
    <location>
        <begin position="550"/>
        <end position="649"/>
    </location>
</feature>
<evidence type="ECO:0000259" key="3">
    <source>
        <dbReference type="PROSITE" id="PS50853"/>
    </source>
</evidence>
<keyword evidence="5" id="KW-1185">Reference proteome</keyword>
<dbReference type="InterPro" id="IPR003961">
    <property type="entry name" value="FN3_dom"/>
</dbReference>
<keyword evidence="2" id="KW-1133">Transmembrane helix</keyword>
<dbReference type="Pfam" id="PF19081">
    <property type="entry name" value="Ig_7"/>
    <property type="match status" value="5"/>
</dbReference>
<protein>
    <submittedName>
        <fullName evidence="4">T9SS type A sorting domain-containing protein</fullName>
    </submittedName>
</protein>
<feature type="domain" description="Fibronectin type-III" evidence="3">
    <location>
        <begin position="830"/>
        <end position="925"/>
    </location>
</feature>
<dbReference type="Pfam" id="PF18962">
    <property type="entry name" value="Por_Secre_tail"/>
    <property type="match status" value="1"/>
</dbReference>
<dbReference type="Pfam" id="PF00041">
    <property type="entry name" value="fn3"/>
    <property type="match status" value="1"/>
</dbReference>
<dbReference type="CDD" id="cd00063">
    <property type="entry name" value="FN3"/>
    <property type="match status" value="2"/>
</dbReference>
<dbReference type="RefSeq" id="WP_341695222.1">
    <property type="nucleotide sequence ID" value="NZ_JBBYHR010000001.1"/>
</dbReference>
<comment type="caution">
    <text evidence="4">The sequence shown here is derived from an EMBL/GenBank/DDBJ whole genome shotgun (WGS) entry which is preliminary data.</text>
</comment>
<name>A0ABU9HRW5_9FLAO</name>
<feature type="domain" description="Fibronectin type-III" evidence="3">
    <location>
        <begin position="275"/>
        <end position="369"/>
    </location>
</feature>
<evidence type="ECO:0000313" key="4">
    <source>
        <dbReference type="EMBL" id="MEL1242899.1"/>
    </source>
</evidence>
<dbReference type="EMBL" id="JBBYHR010000001">
    <property type="protein sequence ID" value="MEL1242899.1"/>
    <property type="molecule type" value="Genomic_DNA"/>
</dbReference>
<dbReference type="SMART" id="SM00060">
    <property type="entry name" value="FN3"/>
    <property type="match status" value="3"/>
</dbReference>
<keyword evidence="2" id="KW-0812">Transmembrane</keyword>
<gene>
    <name evidence="4" type="ORF">AAEO56_01385</name>
</gene>
<keyword evidence="1" id="KW-0732">Signal</keyword>
<keyword evidence="2" id="KW-0472">Membrane</keyword>
<evidence type="ECO:0000256" key="2">
    <source>
        <dbReference type="SAM" id="Phobius"/>
    </source>
</evidence>
<dbReference type="PROSITE" id="PS50853">
    <property type="entry name" value="FN3"/>
    <property type="match status" value="3"/>
</dbReference>
<dbReference type="NCBIfam" id="TIGR04183">
    <property type="entry name" value="Por_Secre_tail"/>
    <property type="match status" value="1"/>
</dbReference>
<dbReference type="InterPro" id="IPR044023">
    <property type="entry name" value="Ig_7"/>
</dbReference>